<dbReference type="Gene3D" id="3.10.450.60">
    <property type="match status" value="1"/>
</dbReference>
<sequence length="87" mass="9409">GRVFLADYALLDGLPTGRVGGEPQFLAAPLCLLWLSPRQQLLPIAIQLSQQPGPESPIFLPGDGPWGWALAKLWVRGAHFALHEAVT</sequence>
<feature type="non-terminal residue" evidence="5">
    <location>
        <position position="1"/>
    </location>
</feature>
<reference evidence="5 6" key="1">
    <citation type="submission" date="2019-09" db="EMBL/GenBank/DDBJ databases">
        <title>Bird 10,000 Genomes (B10K) Project - Family phase.</title>
        <authorList>
            <person name="Zhang G."/>
        </authorList>
    </citation>
    <scope>NUCLEOTIDE SEQUENCE [LARGE SCALE GENOMIC DNA]</scope>
    <source>
        <strain evidence="5">B10K-DU-007-42</strain>
        <tissue evidence="5">Muscle</tissue>
    </source>
</reference>
<evidence type="ECO:0000313" key="6">
    <source>
        <dbReference type="Proteomes" id="UP000519115"/>
    </source>
</evidence>
<dbReference type="InterPro" id="IPR000907">
    <property type="entry name" value="LipOase"/>
</dbReference>
<evidence type="ECO:0000259" key="4">
    <source>
        <dbReference type="PROSITE" id="PS51393"/>
    </source>
</evidence>
<organism evidence="5 6">
    <name type="scientific">Spizaetus tyrannus</name>
    <name type="common">black hawk-eagle</name>
    <dbReference type="NCBI Taxonomy" id="252798"/>
    <lineage>
        <taxon>Eukaryota</taxon>
        <taxon>Metazoa</taxon>
        <taxon>Chordata</taxon>
        <taxon>Craniata</taxon>
        <taxon>Vertebrata</taxon>
        <taxon>Euteleostomi</taxon>
        <taxon>Archelosauria</taxon>
        <taxon>Archosauria</taxon>
        <taxon>Dinosauria</taxon>
        <taxon>Saurischia</taxon>
        <taxon>Theropoda</taxon>
        <taxon>Coelurosauria</taxon>
        <taxon>Aves</taxon>
        <taxon>Neognathae</taxon>
        <taxon>Neoaves</taxon>
        <taxon>Telluraves</taxon>
        <taxon>Accipitrimorphae</taxon>
        <taxon>Accipitriformes</taxon>
        <taxon>Accipitridae</taxon>
        <taxon>Accipitrinae</taxon>
        <taxon>Spizaetus</taxon>
    </lineage>
</organism>
<comment type="caution">
    <text evidence="5">The sequence shown here is derived from an EMBL/GenBank/DDBJ whole genome shotgun (WGS) entry which is preliminary data.</text>
</comment>
<dbReference type="AlphaFoldDB" id="A0A7L0CNU2"/>
<keyword evidence="6" id="KW-1185">Reference proteome</keyword>
<feature type="domain" description="Lipoxygenase" evidence="4">
    <location>
        <begin position="1"/>
        <end position="87"/>
    </location>
</feature>
<dbReference type="GO" id="GO:0046872">
    <property type="term" value="F:metal ion binding"/>
    <property type="evidence" value="ECO:0007669"/>
    <property type="project" value="UniProtKB-KW"/>
</dbReference>
<dbReference type="GO" id="GO:0034440">
    <property type="term" value="P:lipid oxidation"/>
    <property type="evidence" value="ECO:0007669"/>
    <property type="project" value="InterPro"/>
</dbReference>
<keyword evidence="2" id="KW-0223">Dioxygenase</keyword>
<dbReference type="PANTHER" id="PTHR11771">
    <property type="entry name" value="LIPOXYGENASE"/>
    <property type="match status" value="1"/>
</dbReference>
<evidence type="ECO:0000256" key="3">
    <source>
        <dbReference type="ARBA" id="ARBA00023002"/>
    </source>
</evidence>
<evidence type="ECO:0000256" key="2">
    <source>
        <dbReference type="ARBA" id="ARBA00022964"/>
    </source>
</evidence>
<name>A0A7L0CNU2_9AVES</name>
<dbReference type="EMBL" id="VXAF01001984">
    <property type="protein sequence ID" value="NXJ58730.1"/>
    <property type="molecule type" value="Genomic_DNA"/>
</dbReference>
<protein>
    <submittedName>
        <fullName evidence="5">LOXE3 isomerase</fullName>
    </submittedName>
</protein>
<keyword evidence="5" id="KW-0413">Isomerase</keyword>
<evidence type="ECO:0000313" key="5">
    <source>
        <dbReference type="EMBL" id="NXJ58730.1"/>
    </source>
</evidence>
<dbReference type="GO" id="GO:0016853">
    <property type="term" value="F:isomerase activity"/>
    <property type="evidence" value="ECO:0007669"/>
    <property type="project" value="UniProtKB-KW"/>
</dbReference>
<dbReference type="InterPro" id="IPR036226">
    <property type="entry name" value="LipOase_C_sf"/>
</dbReference>
<keyword evidence="3" id="KW-0560">Oxidoreductase</keyword>
<gene>
    <name evidence="5" type="primary">Aloxe3_1</name>
    <name evidence="5" type="ORF">SPITYR_R15793</name>
</gene>
<dbReference type="Proteomes" id="UP000519115">
    <property type="component" value="Unassembled WGS sequence"/>
</dbReference>
<accession>A0A7L0CNU2</accession>
<dbReference type="SUPFAM" id="SSF48484">
    <property type="entry name" value="Lipoxigenase"/>
    <property type="match status" value="1"/>
</dbReference>
<dbReference type="PROSITE" id="PS51393">
    <property type="entry name" value="LIPOXYGENASE_3"/>
    <property type="match status" value="1"/>
</dbReference>
<dbReference type="GO" id="GO:0016702">
    <property type="term" value="F:oxidoreductase activity, acting on single donors with incorporation of molecular oxygen, incorporation of two atoms of oxygen"/>
    <property type="evidence" value="ECO:0007669"/>
    <property type="project" value="InterPro"/>
</dbReference>
<dbReference type="InterPro" id="IPR013819">
    <property type="entry name" value="LipOase_C"/>
</dbReference>
<keyword evidence="1" id="KW-0479">Metal-binding</keyword>
<evidence type="ECO:0000256" key="1">
    <source>
        <dbReference type="ARBA" id="ARBA00022723"/>
    </source>
</evidence>
<proteinExistence type="predicted"/>
<feature type="non-terminal residue" evidence="5">
    <location>
        <position position="87"/>
    </location>
</feature>